<dbReference type="CTD" id="83983"/>
<dbReference type="SMART" id="SM00220">
    <property type="entry name" value="S_TKc"/>
    <property type="match status" value="1"/>
</dbReference>
<evidence type="ECO:0000259" key="20">
    <source>
        <dbReference type="PROSITE" id="PS50011"/>
    </source>
</evidence>
<evidence type="ECO:0000256" key="19">
    <source>
        <dbReference type="RuleBase" id="RU000304"/>
    </source>
</evidence>
<dbReference type="PROSITE" id="PS00108">
    <property type="entry name" value="PROTEIN_KINASE_ST"/>
    <property type="match status" value="1"/>
</dbReference>
<dbReference type="PANTHER" id="PTHR24346:SF102">
    <property type="entry name" value="TESTIS-SPECIFIC SERINE_THREONINE-PROTEIN KINASE 1"/>
    <property type="match status" value="1"/>
</dbReference>
<dbReference type="PANTHER" id="PTHR24346">
    <property type="entry name" value="MAP/MICROTUBULE AFFINITY-REGULATING KINASE"/>
    <property type="match status" value="1"/>
</dbReference>
<evidence type="ECO:0000256" key="16">
    <source>
        <dbReference type="ARBA" id="ARBA00047899"/>
    </source>
</evidence>
<comment type="similarity">
    <text evidence="2">Belongs to the protein kinase superfamily. CAMK Ser/Thr protein kinase family.</text>
</comment>
<evidence type="ECO:0000256" key="10">
    <source>
        <dbReference type="ARBA" id="ARBA00022777"/>
    </source>
</evidence>
<dbReference type="FunCoup" id="A0A6J2W6Z8">
    <property type="interactions" value="10"/>
</dbReference>
<name>A0A6J2W6Z8_CHACN</name>
<feature type="binding site" evidence="18">
    <location>
        <position position="41"/>
    </location>
    <ligand>
        <name>ATP</name>
        <dbReference type="ChEBI" id="CHEBI:30616"/>
    </ligand>
</feature>
<dbReference type="GO" id="GO:0007283">
    <property type="term" value="P:spermatogenesis"/>
    <property type="evidence" value="ECO:0007669"/>
    <property type="project" value="UniProtKB-KW"/>
</dbReference>
<organism evidence="21 22">
    <name type="scientific">Chanos chanos</name>
    <name type="common">Milkfish</name>
    <name type="synonym">Mugil chanos</name>
    <dbReference type="NCBI Taxonomy" id="29144"/>
    <lineage>
        <taxon>Eukaryota</taxon>
        <taxon>Metazoa</taxon>
        <taxon>Chordata</taxon>
        <taxon>Craniata</taxon>
        <taxon>Vertebrata</taxon>
        <taxon>Euteleostomi</taxon>
        <taxon>Actinopterygii</taxon>
        <taxon>Neopterygii</taxon>
        <taxon>Teleostei</taxon>
        <taxon>Ostariophysi</taxon>
        <taxon>Gonorynchiformes</taxon>
        <taxon>Chanidae</taxon>
        <taxon>Chanos</taxon>
    </lineage>
</organism>
<dbReference type="PROSITE" id="PS00107">
    <property type="entry name" value="PROTEIN_KINASE_ATP"/>
    <property type="match status" value="1"/>
</dbReference>
<dbReference type="OrthoDB" id="541276at2759"/>
<evidence type="ECO:0000256" key="18">
    <source>
        <dbReference type="PROSITE-ProRule" id="PRU10141"/>
    </source>
</evidence>
<keyword evidence="5 19" id="KW-0723">Serine/threonine-protein kinase</keyword>
<evidence type="ECO:0000256" key="15">
    <source>
        <dbReference type="ARBA" id="ARBA00022871"/>
    </source>
</evidence>
<comment type="catalytic activity">
    <reaction evidence="16">
        <text>L-threonyl-[protein] + ATP = O-phospho-L-threonyl-[protein] + ADP + H(+)</text>
        <dbReference type="Rhea" id="RHEA:46608"/>
        <dbReference type="Rhea" id="RHEA-COMP:11060"/>
        <dbReference type="Rhea" id="RHEA-COMP:11605"/>
        <dbReference type="ChEBI" id="CHEBI:15378"/>
        <dbReference type="ChEBI" id="CHEBI:30013"/>
        <dbReference type="ChEBI" id="CHEBI:30616"/>
        <dbReference type="ChEBI" id="CHEBI:61977"/>
        <dbReference type="ChEBI" id="CHEBI:456216"/>
        <dbReference type="EC" id="2.7.11.1"/>
    </reaction>
</comment>
<dbReference type="GO" id="GO:0050321">
    <property type="term" value="F:tau-protein kinase activity"/>
    <property type="evidence" value="ECO:0007669"/>
    <property type="project" value="TreeGrafter"/>
</dbReference>
<keyword evidence="15" id="KW-0744">Spermatogenesis</keyword>
<evidence type="ECO:0000256" key="9">
    <source>
        <dbReference type="ARBA" id="ARBA00022741"/>
    </source>
</evidence>
<keyword evidence="14" id="KW-0832">Ubl conjugation</keyword>
<evidence type="ECO:0000256" key="11">
    <source>
        <dbReference type="ARBA" id="ARBA00022782"/>
    </source>
</evidence>
<dbReference type="InterPro" id="IPR008271">
    <property type="entry name" value="Ser/Thr_kinase_AS"/>
</dbReference>
<evidence type="ECO:0000256" key="13">
    <source>
        <dbReference type="ARBA" id="ARBA00022842"/>
    </source>
</evidence>
<dbReference type="GeneID" id="115820563"/>
<dbReference type="AlphaFoldDB" id="A0A6J2W6Z8"/>
<dbReference type="GO" id="GO:0005737">
    <property type="term" value="C:cytoplasm"/>
    <property type="evidence" value="ECO:0007669"/>
    <property type="project" value="TreeGrafter"/>
</dbReference>
<dbReference type="GO" id="GO:0000226">
    <property type="term" value="P:microtubule cytoskeleton organization"/>
    <property type="evidence" value="ECO:0007669"/>
    <property type="project" value="TreeGrafter"/>
</dbReference>
<evidence type="ECO:0000313" key="22">
    <source>
        <dbReference type="RefSeq" id="XP_030640043.1"/>
    </source>
</evidence>
<keyword evidence="13" id="KW-0460">Magnesium</keyword>
<evidence type="ECO:0000256" key="12">
    <source>
        <dbReference type="ARBA" id="ARBA00022840"/>
    </source>
</evidence>
<keyword evidence="4" id="KW-0217">Developmental protein</keyword>
<protein>
    <recommendedName>
        <fullName evidence="3">non-specific serine/threonine protein kinase</fullName>
        <ecNumber evidence="3">2.7.11.1</ecNumber>
    </recommendedName>
</protein>
<dbReference type="EC" id="2.7.11.1" evidence="3"/>
<evidence type="ECO:0000313" key="21">
    <source>
        <dbReference type="Proteomes" id="UP000504632"/>
    </source>
</evidence>
<dbReference type="Pfam" id="PF00069">
    <property type="entry name" value="Pkinase"/>
    <property type="match status" value="1"/>
</dbReference>
<dbReference type="InterPro" id="IPR011009">
    <property type="entry name" value="Kinase-like_dom_sf"/>
</dbReference>
<comment type="cofactor">
    <cofactor evidence="1">
        <name>Mg(2+)</name>
        <dbReference type="ChEBI" id="CHEBI:18420"/>
    </cofactor>
</comment>
<keyword evidence="12 18" id="KW-0067">ATP-binding</keyword>
<dbReference type="GO" id="GO:0000287">
    <property type="term" value="F:magnesium ion binding"/>
    <property type="evidence" value="ECO:0007669"/>
    <property type="project" value="UniProtKB-ARBA"/>
</dbReference>
<proteinExistence type="inferred from homology"/>
<evidence type="ECO:0000256" key="2">
    <source>
        <dbReference type="ARBA" id="ARBA00006692"/>
    </source>
</evidence>
<comment type="catalytic activity">
    <reaction evidence="17">
        <text>L-seryl-[protein] + ATP = O-phospho-L-seryl-[protein] + ADP + H(+)</text>
        <dbReference type="Rhea" id="RHEA:17989"/>
        <dbReference type="Rhea" id="RHEA-COMP:9863"/>
        <dbReference type="Rhea" id="RHEA-COMP:11604"/>
        <dbReference type="ChEBI" id="CHEBI:15378"/>
        <dbReference type="ChEBI" id="CHEBI:29999"/>
        <dbReference type="ChEBI" id="CHEBI:30616"/>
        <dbReference type="ChEBI" id="CHEBI:83421"/>
        <dbReference type="ChEBI" id="CHEBI:456216"/>
        <dbReference type="EC" id="2.7.11.1"/>
    </reaction>
</comment>
<dbReference type="RefSeq" id="XP_030640043.1">
    <property type="nucleotide sequence ID" value="XM_030784183.1"/>
</dbReference>
<dbReference type="InParanoid" id="A0A6J2W6Z8"/>
<reference evidence="22" key="1">
    <citation type="submission" date="2025-08" db="UniProtKB">
        <authorList>
            <consortium name="RefSeq"/>
        </authorList>
    </citation>
    <scope>IDENTIFICATION</scope>
</reference>
<dbReference type="PIRSF" id="PIRSF000654">
    <property type="entry name" value="Integrin-linked_kinase"/>
    <property type="match status" value="1"/>
</dbReference>
<keyword evidence="6" id="KW-0597">Phosphoprotein</keyword>
<dbReference type="InterPro" id="IPR000719">
    <property type="entry name" value="Prot_kinase_dom"/>
</dbReference>
<evidence type="ECO:0000256" key="3">
    <source>
        <dbReference type="ARBA" id="ARBA00012513"/>
    </source>
</evidence>
<gene>
    <name evidence="22" type="primary">tssk6</name>
</gene>
<evidence type="ECO:0000256" key="5">
    <source>
        <dbReference type="ARBA" id="ARBA00022527"/>
    </source>
</evidence>
<keyword evidence="9 18" id="KW-0547">Nucleotide-binding</keyword>
<evidence type="ECO:0000256" key="4">
    <source>
        <dbReference type="ARBA" id="ARBA00022473"/>
    </source>
</evidence>
<dbReference type="InterPro" id="IPR017441">
    <property type="entry name" value="Protein_kinase_ATP_BS"/>
</dbReference>
<keyword evidence="7" id="KW-0808">Transferase</keyword>
<keyword evidence="21" id="KW-1185">Reference proteome</keyword>
<dbReference type="GO" id="GO:0035556">
    <property type="term" value="P:intracellular signal transduction"/>
    <property type="evidence" value="ECO:0007669"/>
    <property type="project" value="TreeGrafter"/>
</dbReference>
<dbReference type="PROSITE" id="PS50011">
    <property type="entry name" value="PROTEIN_KINASE_DOM"/>
    <property type="match status" value="1"/>
</dbReference>
<evidence type="ECO:0000256" key="17">
    <source>
        <dbReference type="ARBA" id="ARBA00048679"/>
    </source>
</evidence>
<dbReference type="Proteomes" id="UP000504632">
    <property type="component" value="Chromosome 9"/>
</dbReference>
<dbReference type="GO" id="GO:0030154">
    <property type="term" value="P:cell differentiation"/>
    <property type="evidence" value="ECO:0007669"/>
    <property type="project" value="UniProtKB-KW"/>
</dbReference>
<keyword evidence="10 22" id="KW-0418">Kinase</keyword>
<dbReference type="GO" id="GO:0005524">
    <property type="term" value="F:ATP binding"/>
    <property type="evidence" value="ECO:0007669"/>
    <property type="project" value="UniProtKB-UniRule"/>
</dbReference>
<evidence type="ECO:0000256" key="1">
    <source>
        <dbReference type="ARBA" id="ARBA00001946"/>
    </source>
</evidence>
<accession>A0A6J2W6Z8</accession>
<evidence type="ECO:0000256" key="14">
    <source>
        <dbReference type="ARBA" id="ARBA00022843"/>
    </source>
</evidence>
<evidence type="ECO:0000256" key="6">
    <source>
        <dbReference type="ARBA" id="ARBA00022553"/>
    </source>
</evidence>
<evidence type="ECO:0000256" key="8">
    <source>
        <dbReference type="ARBA" id="ARBA00022723"/>
    </source>
</evidence>
<keyword evidence="11" id="KW-0221">Differentiation</keyword>
<dbReference type="Gene3D" id="1.10.510.10">
    <property type="entry name" value="Transferase(Phosphotransferase) domain 1"/>
    <property type="match status" value="1"/>
</dbReference>
<dbReference type="FunFam" id="1.10.510.10:FF:000658">
    <property type="entry name" value="Protein CBG12184"/>
    <property type="match status" value="1"/>
</dbReference>
<sequence>MYTDKALRFQGYKFSATIGEGSYSKVKLATSEKHNAQVAIKVVDRKKAPHEFIFKFLPRELSLIKSIRHDHIIGVYDIIDGTAGRLYIVMEAAATDLLQRIQQNRLKTAEAKSLLSQIVSAVDYLHHNNIVHRDLKCENVLLTADNQVKITDFGFGRFISAHPELSTTFCGSAAYAPPEVLLGVPYDPKKYDVWSTGVILYIMATGCMPFDDTNLRKLPRIQRKTLAYPDDIVVEESCKALISYMLQFSPTARPSISQVSEHSWLRQTGGEDMNVD</sequence>
<feature type="domain" description="Protein kinase" evidence="20">
    <location>
        <begin position="12"/>
        <end position="265"/>
    </location>
</feature>
<evidence type="ECO:0000256" key="7">
    <source>
        <dbReference type="ARBA" id="ARBA00022679"/>
    </source>
</evidence>
<dbReference type="SUPFAM" id="SSF56112">
    <property type="entry name" value="Protein kinase-like (PK-like)"/>
    <property type="match status" value="1"/>
</dbReference>
<keyword evidence="8" id="KW-0479">Metal-binding</keyword>